<feature type="region of interest" description="Disordered" evidence="1">
    <location>
        <begin position="21"/>
        <end position="46"/>
    </location>
</feature>
<dbReference type="STRING" id="1407499.HHUB_2924"/>
<protein>
    <submittedName>
        <fullName evidence="2">Uncharacterized protein</fullName>
    </submittedName>
</protein>
<accession>A0A0U5H1S8</accession>
<name>A0A0U5H1S8_9EURY</name>
<dbReference type="EMBL" id="LN831302">
    <property type="protein sequence ID" value="CQH59208.1"/>
    <property type="molecule type" value="Genomic_DNA"/>
</dbReference>
<proteinExistence type="predicted"/>
<reference evidence="3" key="1">
    <citation type="journal article" date="2016" name="Environ. Microbiol.">
        <title>The complete genome of a viable archaeum isolated from 123-million-year-old rock salt.</title>
        <authorList>
            <person name="Jaakkola S.T."/>
            <person name="Pfeiffer F."/>
            <person name="Ravantti J.J."/>
            <person name="Guo Q."/>
            <person name="Liu Y."/>
            <person name="Chen X."/>
            <person name="Ma H."/>
            <person name="Yang C."/>
            <person name="Oksanen H.M."/>
            <person name="Bamford D.H."/>
        </authorList>
    </citation>
    <scope>NUCLEOTIDE SEQUENCE</scope>
    <source>
        <strain evidence="3">JI20-1</strain>
    </source>
</reference>
<evidence type="ECO:0000313" key="2">
    <source>
        <dbReference type="EMBL" id="CQH59208.1"/>
    </source>
</evidence>
<dbReference type="Proteomes" id="UP000066737">
    <property type="component" value="Chromosome I"/>
</dbReference>
<evidence type="ECO:0000313" key="3">
    <source>
        <dbReference type="Proteomes" id="UP000066737"/>
    </source>
</evidence>
<dbReference type="AlphaFoldDB" id="A0A0U5H1S8"/>
<gene>
    <name evidence="2" type="ORF">HHUB_2924</name>
</gene>
<keyword evidence="3" id="KW-1185">Reference proteome</keyword>
<organism evidence="2 3">
    <name type="scientific">Halobacterium hubeiense</name>
    <dbReference type="NCBI Taxonomy" id="1407499"/>
    <lineage>
        <taxon>Archaea</taxon>
        <taxon>Methanobacteriati</taxon>
        <taxon>Methanobacteriota</taxon>
        <taxon>Stenosarchaea group</taxon>
        <taxon>Halobacteria</taxon>
        <taxon>Halobacteriales</taxon>
        <taxon>Halobacteriaceae</taxon>
        <taxon>Halobacterium</taxon>
    </lineage>
</organism>
<dbReference type="KEGG" id="hhb:Hhub_2924"/>
<sequence>MLFDETAFSRARRVTLRRRNGHSVFGGVPPRSPPSSPLAEHASGLGSNDWSGRDALELVGYCTHLTALTLQQPPNWGGRDAFLWFF</sequence>
<evidence type="ECO:0000256" key="1">
    <source>
        <dbReference type="SAM" id="MobiDB-lite"/>
    </source>
</evidence>